<name>A0A9J6RJX0_9GAMM</name>
<comment type="caution">
    <text evidence="1">The sequence shown here is derived from an EMBL/GenBank/DDBJ whole genome shotgun (WGS) entry which is preliminary data.</text>
</comment>
<accession>A0A9J6RJX0</accession>
<dbReference type="Pfam" id="PF04463">
    <property type="entry name" value="2-thiour_desulf"/>
    <property type="match status" value="1"/>
</dbReference>
<dbReference type="PANTHER" id="PTHR30087:SF0">
    <property type="entry name" value="INNER MEMBRANE PROTEIN"/>
    <property type="match status" value="1"/>
</dbReference>
<dbReference type="RefSeq" id="WP_258330682.1">
    <property type="nucleotide sequence ID" value="NZ_JAPTGG010000003.1"/>
</dbReference>
<reference evidence="1 2" key="1">
    <citation type="submission" date="2022-12" db="EMBL/GenBank/DDBJ databases">
        <title>Dasania phycosphaerae sp. nov., isolated from particulate material of the south coast of Korea.</title>
        <authorList>
            <person name="Jiang Y."/>
        </authorList>
    </citation>
    <scope>NUCLEOTIDE SEQUENCE [LARGE SCALE GENOMIC DNA]</scope>
    <source>
        <strain evidence="1 2">GY-19</strain>
    </source>
</reference>
<proteinExistence type="predicted"/>
<keyword evidence="2" id="KW-1185">Reference proteome</keyword>
<dbReference type="PANTHER" id="PTHR30087">
    <property type="entry name" value="INNER MEMBRANE PROTEIN"/>
    <property type="match status" value="1"/>
</dbReference>
<organism evidence="1 2">
    <name type="scientific">Dasania phycosphaerae</name>
    <dbReference type="NCBI Taxonomy" id="2950436"/>
    <lineage>
        <taxon>Bacteria</taxon>
        <taxon>Pseudomonadati</taxon>
        <taxon>Pseudomonadota</taxon>
        <taxon>Gammaproteobacteria</taxon>
        <taxon>Cellvibrionales</taxon>
        <taxon>Spongiibacteraceae</taxon>
        <taxon>Dasania</taxon>
    </lineage>
</organism>
<dbReference type="EMBL" id="JAPTGG010000003">
    <property type="protein sequence ID" value="MCZ0864528.1"/>
    <property type="molecule type" value="Genomic_DNA"/>
</dbReference>
<sequence length="173" mass="19258">MNLGQPIIGMSSCLLGQAVRYDGSDKNQPDLLAALSEHFQFQAYCPEMAIGLGVPREPIHLVERDGQIRCVGTQTASLDVTDALQQLAQQHYAQHLQLSGYIFKRGSPSCGSRKVKLIKNQQLQRTAVGLYAEKLMANFPQLPVADEDQLQQAEQRDQFIAAVYAYHRSKLQS</sequence>
<dbReference type="Proteomes" id="UP001069090">
    <property type="component" value="Unassembled WGS sequence"/>
</dbReference>
<dbReference type="AlphaFoldDB" id="A0A9J6RJX0"/>
<gene>
    <name evidence="1" type="ORF">O0V09_04915</name>
</gene>
<dbReference type="InterPro" id="IPR007553">
    <property type="entry name" value="2-thiour_desulf"/>
</dbReference>
<evidence type="ECO:0000313" key="1">
    <source>
        <dbReference type="EMBL" id="MCZ0864528.1"/>
    </source>
</evidence>
<protein>
    <submittedName>
        <fullName evidence="1">DUF523 domain-containing protein</fullName>
    </submittedName>
</protein>
<evidence type="ECO:0000313" key="2">
    <source>
        <dbReference type="Proteomes" id="UP001069090"/>
    </source>
</evidence>